<accession>A0A383CKV7</accession>
<dbReference type="Gene3D" id="3.60.15.10">
    <property type="entry name" value="Ribonuclease Z/Hydroxyacylglutathione hydrolase-like"/>
    <property type="match status" value="1"/>
</dbReference>
<proteinExistence type="predicted"/>
<organism evidence="1">
    <name type="scientific">marine metagenome</name>
    <dbReference type="NCBI Taxonomy" id="408172"/>
    <lineage>
        <taxon>unclassified sequences</taxon>
        <taxon>metagenomes</taxon>
        <taxon>ecological metagenomes</taxon>
    </lineage>
</organism>
<dbReference type="AlphaFoldDB" id="A0A383CKV7"/>
<evidence type="ECO:0008006" key="2">
    <source>
        <dbReference type="Google" id="ProtNLM"/>
    </source>
</evidence>
<sequence length="91" mass="10196">METGDFRLDGGAMMGSVPKVLWQKTNPTDKFNRIQMGLRCLLFDDGTNRVLVDTGLGSKINKKFKSFFHIVQSKNPLKKALKKIGLLPTDV</sequence>
<name>A0A383CKV7_9ZZZZ</name>
<evidence type="ECO:0000313" key="1">
    <source>
        <dbReference type="EMBL" id="SVE32690.1"/>
    </source>
</evidence>
<reference evidence="1" key="1">
    <citation type="submission" date="2018-05" db="EMBL/GenBank/DDBJ databases">
        <authorList>
            <person name="Lanie J.A."/>
            <person name="Ng W.-L."/>
            <person name="Kazmierczak K.M."/>
            <person name="Andrzejewski T.M."/>
            <person name="Davidsen T.M."/>
            <person name="Wayne K.J."/>
            <person name="Tettelin H."/>
            <person name="Glass J.I."/>
            <person name="Rusch D."/>
            <person name="Podicherti R."/>
            <person name="Tsui H.-C.T."/>
            <person name="Winkler M.E."/>
        </authorList>
    </citation>
    <scope>NUCLEOTIDE SEQUENCE</scope>
</reference>
<dbReference type="InterPro" id="IPR036866">
    <property type="entry name" value="RibonucZ/Hydroxyglut_hydro"/>
</dbReference>
<dbReference type="EMBL" id="UINC01209603">
    <property type="protein sequence ID" value="SVE32690.1"/>
    <property type="molecule type" value="Genomic_DNA"/>
</dbReference>
<protein>
    <recommendedName>
        <fullName evidence="2">Metallo-beta-lactamase domain-containing protein</fullName>
    </recommendedName>
</protein>
<feature type="non-terminal residue" evidence="1">
    <location>
        <position position="91"/>
    </location>
</feature>
<dbReference type="SUPFAM" id="SSF56281">
    <property type="entry name" value="Metallo-hydrolase/oxidoreductase"/>
    <property type="match status" value="1"/>
</dbReference>
<gene>
    <name evidence="1" type="ORF">METZ01_LOCUS485544</name>
</gene>